<feature type="domain" description="Beta-lactamase-related" evidence="1">
    <location>
        <begin position="20"/>
        <end position="363"/>
    </location>
</feature>
<accession>A0ABP4LRD3</accession>
<dbReference type="EMBL" id="BAAAQD010000010">
    <property type="protein sequence ID" value="GAA1528994.1"/>
    <property type="molecule type" value="Genomic_DNA"/>
</dbReference>
<dbReference type="InterPro" id="IPR001466">
    <property type="entry name" value="Beta-lactam-related"/>
</dbReference>
<organism evidence="2 3">
    <name type="scientific">Dactylosporangium maewongense</name>
    <dbReference type="NCBI Taxonomy" id="634393"/>
    <lineage>
        <taxon>Bacteria</taxon>
        <taxon>Bacillati</taxon>
        <taxon>Actinomycetota</taxon>
        <taxon>Actinomycetes</taxon>
        <taxon>Micromonosporales</taxon>
        <taxon>Micromonosporaceae</taxon>
        <taxon>Dactylosporangium</taxon>
    </lineage>
</organism>
<dbReference type="InterPro" id="IPR052907">
    <property type="entry name" value="Beta-lactamase/esterase"/>
</dbReference>
<dbReference type="SUPFAM" id="SSF56601">
    <property type="entry name" value="beta-lactamase/transpeptidase-like"/>
    <property type="match status" value="1"/>
</dbReference>
<dbReference type="RefSeq" id="WP_344504785.1">
    <property type="nucleotide sequence ID" value="NZ_BAAAQD010000010.1"/>
</dbReference>
<name>A0ABP4LRD3_9ACTN</name>
<reference evidence="3" key="1">
    <citation type="journal article" date="2019" name="Int. J. Syst. Evol. Microbiol.">
        <title>The Global Catalogue of Microorganisms (GCM) 10K type strain sequencing project: providing services to taxonomists for standard genome sequencing and annotation.</title>
        <authorList>
            <consortium name="The Broad Institute Genomics Platform"/>
            <consortium name="The Broad Institute Genome Sequencing Center for Infectious Disease"/>
            <person name="Wu L."/>
            <person name="Ma J."/>
        </authorList>
    </citation>
    <scope>NUCLEOTIDE SEQUENCE [LARGE SCALE GENOMIC DNA]</scope>
    <source>
        <strain evidence="3">JCM 15933</strain>
    </source>
</reference>
<evidence type="ECO:0000313" key="2">
    <source>
        <dbReference type="EMBL" id="GAA1528994.1"/>
    </source>
</evidence>
<gene>
    <name evidence="2" type="ORF">GCM10009827_052790</name>
</gene>
<proteinExistence type="predicted"/>
<dbReference type="Proteomes" id="UP001501470">
    <property type="component" value="Unassembled WGS sequence"/>
</dbReference>
<dbReference type="GO" id="GO:0016787">
    <property type="term" value="F:hydrolase activity"/>
    <property type="evidence" value="ECO:0007669"/>
    <property type="project" value="UniProtKB-KW"/>
</dbReference>
<dbReference type="Pfam" id="PF00144">
    <property type="entry name" value="Beta-lactamase"/>
    <property type="match status" value="1"/>
</dbReference>
<evidence type="ECO:0000259" key="1">
    <source>
        <dbReference type="Pfam" id="PF00144"/>
    </source>
</evidence>
<evidence type="ECO:0000313" key="3">
    <source>
        <dbReference type="Proteomes" id="UP001501470"/>
    </source>
</evidence>
<keyword evidence="3" id="KW-1185">Reference proteome</keyword>
<dbReference type="InterPro" id="IPR012338">
    <property type="entry name" value="Beta-lactam/transpept-like"/>
</dbReference>
<comment type="caution">
    <text evidence="2">The sequence shown here is derived from an EMBL/GenBank/DDBJ whole genome shotgun (WGS) entry which is preliminary data.</text>
</comment>
<dbReference type="PANTHER" id="PTHR43319:SF3">
    <property type="entry name" value="BETA-LACTAMASE-RELATED DOMAIN-CONTAINING PROTEIN"/>
    <property type="match status" value="1"/>
</dbReference>
<sequence length="375" mass="39101">MTDIVRGGVAPGFEAVRSAFEDLFSSGAETGASVAAHVGGALVVDLWGGWADAARTRPWEPGTLSTVFSAGKPVAAMAVLRRIADGRIDLDAPIATYWKAFPHPSATVRHALSHQAGLPAARSAATAAAPLPPAGGDPHPGSAAFPLPDISEILDSSRFAAAIAATPLEWEPGTAFGEHALTYGTILGEILLGATGETVGEVVRTFGLDVHFGLSTADGARCAEVEHATPDWPERQLSGHGELWSRALGPVELLATDVVNGPLWRTGELPAVNCHATARGLAAFYEALPRLLPAPLLTEALGPQAVGVDRLLEEDATWTLGWRRDGSWFGMGGIGGSSAGHDESLGYSLAYVTRRLGDHGRGDTMYDTLEAILRG</sequence>
<keyword evidence="2" id="KW-0378">Hydrolase</keyword>
<dbReference type="Gene3D" id="3.40.710.10">
    <property type="entry name" value="DD-peptidase/beta-lactamase superfamily"/>
    <property type="match status" value="1"/>
</dbReference>
<dbReference type="PANTHER" id="PTHR43319">
    <property type="entry name" value="BETA-LACTAMASE-RELATED"/>
    <property type="match status" value="1"/>
</dbReference>
<protein>
    <submittedName>
        <fullName evidence="2">Serine hydrolase domain-containing protein</fullName>
    </submittedName>
</protein>